<accession>A0A8X8XIY4</accession>
<feature type="compositionally biased region" description="Basic residues" evidence="1">
    <location>
        <begin position="206"/>
        <end position="217"/>
    </location>
</feature>
<evidence type="ECO:0000256" key="1">
    <source>
        <dbReference type="SAM" id="MobiDB-lite"/>
    </source>
</evidence>
<proteinExistence type="predicted"/>
<dbReference type="EMBL" id="PNBA02000008">
    <property type="protein sequence ID" value="KAG6415320.1"/>
    <property type="molecule type" value="Genomic_DNA"/>
</dbReference>
<dbReference type="Proteomes" id="UP000298416">
    <property type="component" value="Unassembled WGS sequence"/>
</dbReference>
<feature type="region of interest" description="Disordered" evidence="1">
    <location>
        <begin position="186"/>
        <end position="223"/>
    </location>
</feature>
<sequence>MWRRNAAGLIKFDCSLEMKLEKMKIPIRAYLVFLLVVKFMMLLSEEDEDPDGEWIRNTVSLGGDENDKGNLKVLSQLEILRESFMEESVSSPGRKGAYEIEDEVEPPIFNDRSSPNHYHGIASATLARSNKGLIYLPDISSVSYSDEEIISDYEKIGPGTSKSVRENLAITWSEASREVEALVRSKENPCSSSSHHDVFVKEKKSTRGGGGRRKAKVKFSFPCHSDKPDQSLVVSDSDGGTSSDKILIADEIGDVADDEMHNNMADSQLNIHNKHILPFEMPHNHETRGHSMAEILGGFLERSDLQEESSKLVSLSSINFLLDLQFTFSSTWIQEIQKRRRKQAVFVRNVLPLGDSIQEDNDLPEALDSDNSFETEDEEGAQSIKSIISRTMADQFHEAFRTVSEIDDRLDVSFPRPLWWVCGGMFRRLQQVMQIEKERETDSVKNASAETGFRDEETPILVRILSRSLEAKLIVCSCTCVGDGKTFSREARTITIIFNPRMSDSVDLEVSNLIHIRPPWKEVQVKNEVIFLCSHFSQVQP</sequence>
<keyword evidence="3" id="KW-1185">Reference proteome</keyword>
<organism evidence="2">
    <name type="scientific">Salvia splendens</name>
    <name type="common">Scarlet sage</name>
    <dbReference type="NCBI Taxonomy" id="180675"/>
    <lineage>
        <taxon>Eukaryota</taxon>
        <taxon>Viridiplantae</taxon>
        <taxon>Streptophyta</taxon>
        <taxon>Embryophyta</taxon>
        <taxon>Tracheophyta</taxon>
        <taxon>Spermatophyta</taxon>
        <taxon>Magnoliopsida</taxon>
        <taxon>eudicotyledons</taxon>
        <taxon>Gunneridae</taxon>
        <taxon>Pentapetalae</taxon>
        <taxon>asterids</taxon>
        <taxon>lamiids</taxon>
        <taxon>Lamiales</taxon>
        <taxon>Lamiaceae</taxon>
        <taxon>Nepetoideae</taxon>
        <taxon>Mentheae</taxon>
        <taxon>Salviinae</taxon>
        <taxon>Salvia</taxon>
        <taxon>Salvia subgen. Calosphace</taxon>
        <taxon>core Calosphace</taxon>
    </lineage>
</organism>
<dbReference type="AlphaFoldDB" id="A0A8X8XIY4"/>
<protein>
    <submittedName>
        <fullName evidence="2">Uncharacterized protein</fullName>
    </submittedName>
</protein>
<evidence type="ECO:0000313" key="2">
    <source>
        <dbReference type="EMBL" id="KAG6415320.1"/>
    </source>
</evidence>
<feature type="region of interest" description="Disordered" evidence="1">
    <location>
        <begin position="359"/>
        <end position="380"/>
    </location>
</feature>
<dbReference type="PANTHER" id="PTHR35686:SF1">
    <property type="entry name" value="KINETOCHORE PROTEIN"/>
    <property type="match status" value="1"/>
</dbReference>
<evidence type="ECO:0000313" key="3">
    <source>
        <dbReference type="Proteomes" id="UP000298416"/>
    </source>
</evidence>
<feature type="compositionally biased region" description="Basic and acidic residues" evidence="1">
    <location>
        <begin position="194"/>
        <end position="205"/>
    </location>
</feature>
<gene>
    <name evidence="2" type="ORF">SASPL_122728</name>
</gene>
<comment type="caution">
    <text evidence="2">The sequence shown here is derived from an EMBL/GenBank/DDBJ whole genome shotgun (WGS) entry which is preliminary data.</text>
</comment>
<reference evidence="2" key="1">
    <citation type="submission" date="2018-01" db="EMBL/GenBank/DDBJ databases">
        <authorList>
            <person name="Mao J.F."/>
        </authorList>
    </citation>
    <scope>NUCLEOTIDE SEQUENCE</scope>
    <source>
        <strain evidence="2">Huo1</strain>
        <tissue evidence="2">Leaf</tissue>
    </source>
</reference>
<reference evidence="2" key="2">
    <citation type="submission" date="2020-08" db="EMBL/GenBank/DDBJ databases">
        <title>Plant Genome Project.</title>
        <authorList>
            <person name="Zhang R.-G."/>
        </authorList>
    </citation>
    <scope>NUCLEOTIDE SEQUENCE</scope>
    <source>
        <strain evidence="2">Huo1</strain>
        <tissue evidence="2">Leaf</tissue>
    </source>
</reference>
<name>A0A8X8XIY4_SALSN</name>
<dbReference type="PANTHER" id="PTHR35686">
    <property type="entry name" value="KINETOCHORE PROTEIN"/>
    <property type="match status" value="1"/>
</dbReference>